<dbReference type="Gene3D" id="3.40.50.980">
    <property type="match status" value="2"/>
</dbReference>
<dbReference type="InterPro" id="IPR020845">
    <property type="entry name" value="AMP-binding_CS"/>
</dbReference>
<dbReference type="Gene3D" id="1.10.1200.10">
    <property type="entry name" value="ACP-like"/>
    <property type="match status" value="5"/>
</dbReference>
<dbReference type="Pfam" id="PF00668">
    <property type="entry name" value="Condensation"/>
    <property type="match status" value="5"/>
</dbReference>
<organism evidence="8 9">
    <name type="scientific">Burkholderia gladioli</name>
    <name type="common">Pseudomonas marginata</name>
    <name type="synonym">Phytomonas marginata</name>
    <dbReference type="NCBI Taxonomy" id="28095"/>
    <lineage>
        <taxon>Bacteria</taxon>
        <taxon>Pseudomonadati</taxon>
        <taxon>Pseudomonadota</taxon>
        <taxon>Betaproteobacteria</taxon>
        <taxon>Burkholderiales</taxon>
        <taxon>Burkholderiaceae</taxon>
        <taxon>Burkholderia</taxon>
    </lineage>
</organism>
<dbReference type="Gene3D" id="3.30.300.30">
    <property type="match status" value="7"/>
</dbReference>
<dbReference type="Pfam" id="PF13193">
    <property type="entry name" value="AMP-binding_C"/>
    <property type="match status" value="5"/>
</dbReference>
<keyword evidence="6" id="KW-0443">Lipid metabolism</keyword>
<protein>
    <submittedName>
        <fullName evidence="8">D-alanine--poly(Phosphoribitol) ligase, subunit 1</fullName>
        <ecNumber evidence="8">6.1.1.13</ecNumber>
    </submittedName>
</protein>
<feature type="domain" description="Carrier" evidence="7">
    <location>
        <begin position="615"/>
        <end position="692"/>
    </location>
</feature>
<dbReference type="SUPFAM" id="SSF52777">
    <property type="entry name" value="CoA-dependent acyltransferases"/>
    <property type="match status" value="10"/>
</dbReference>
<dbReference type="InterPro" id="IPR001242">
    <property type="entry name" value="Condensation_dom"/>
</dbReference>
<dbReference type="Pfam" id="PF00550">
    <property type="entry name" value="PP-binding"/>
    <property type="match status" value="6"/>
</dbReference>
<dbReference type="Gene3D" id="2.30.38.10">
    <property type="entry name" value="Luciferase, Domain 3"/>
    <property type="match status" value="1"/>
</dbReference>
<dbReference type="GO" id="GO:0044550">
    <property type="term" value="P:secondary metabolite biosynthetic process"/>
    <property type="evidence" value="ECO:0007669"/>
    <property type="project" value="TreeGrafter"/>
</dbReference>
<evidence type="ECO:0000313" key="8">
    <source>
        <dbReference type="EMBL" id="KGC10079.1"/>
    </source>
</evidence>
<dbReference type="InterPro" id="IPR042099">
    <property type="entry name" value="ANL_N_sf"/>
</dbReference>
<dbReference type="EMBL" id="JPGG01000018">
    <property type="protein sequence ID" value="KGC10079.1"/>
    <property type="molecule type" value="Genomic_DNA"/>
</dbReference>
<evidence type="ECO:0000256" key="2">
    <source>
        <dbReference type="ARBA" id="ARBA00006432"/>
    </source>
</evidence>
<dbReference type="Pfam" id="PF00501">
    <property type="entry name" value="AMP-binding"/>
    <property type="match status" value="6"/>
</dbReference>
<dbReference type="GO" id="GO:0008610">
    <property type="term" value="P:lipid biosynthetic process"/>
    <property type="evidence" value="ECO:0007669"/>
    <property type="project" value="InterPro"/>
</dbReference>
<dbReference type="PROSITE" id="PS00012">
    <property type="entry name" value="PHOSPHOPANTETHEINE"/>
    <property type="match status" value="2"/>
</dbReference>
<dbReference type="GO" id="GO:0071766">
    <property type="term" value="P:Actinobacterium-type cell wall biogenesis"/>
    <property type="evidence" value="ECO:0007669"/>
    <property type="project" value="UniProtKB-ARBA"/>
</dbReference>
<dbReference type="InterPro" id="IPR040097">
    <property type="entry name" value="FAAL/FAAC"/>
</dbReference>
<dbReference type="SUPFAM" id="SSF47336">
    <property type="entry name" value="ACP-like"/>
    <property type="match status" value="6"/>
</dbReference>
<dbReference type="Gene3D" id="3.30.559.10">
    <property type="entry name" value="Chloramphenicol acetyltransferase-like domain"/>
    <property type="match status" value="5"/>
</dbReference>
<feature type="domain" description="Carrier" evidence="7">
    <location>
        <begin position="4976"/>
        <end position="5051"/>
    </location>
</feature>
<name>A0AAW3ETS3_BURGA</name>
<dbReference type="InterPro" id="IPR009081">
    <property type="entry name" value="PP-bd_ACP"/>
</dbReference>
<dbReference type="PROSITE" id="PS50075">
    <property type="entry name" value="CARRIER"/>
    <property type="match status" value="6"/>
</dbReference>
<dbReference type="InterPro" id="IPR023213">
    <property type="entry name" value="CAT-like_dom_sf"/>
</dbReference>
<dbReference type="GO" id="GO:0016874">
    <property type="term" value="F:ligase activity"/>
    <property type="evidence" value="ECO:0007669"/>
    <property type="project" value="UniProtKB-KW"/>
</dbReference>
<feature type="domain" description="Carrier" evidence="7">
    <location>
        <begin position="3890"/>
        <end position="3965"/>
    </location>
</feature>
<dbReference type="PANTHER" id="PTHR45527:SF1">
    <property type="entry name" value="FATTY ACID SYNTHASE"/>
    <property type="match status" value="1"/>
</dbReference>
<keyword evidence="8" id="KW-0436">Ligase</keyword>
<dbReference type="CDD" id="cd05931">
    <property type="entry name" value="FAAL"/>
    <property type="match status" value="1"/>
</dbReference>
<dbReference type="InterPro" id="IPR036736">
    <property type="entry name" value="ACP-like_sf"/>
</dbReference>
<sequence length="6301" mass="673897">MSGHANFVDLCRARAETLGEALAYRYLEGRDGDDAAPSLSFAGLDLAARRVAARLAASGGAGDRALIVCPQSLDYVTAFFGCLYGGFIAVPAYAPRNNHHFERLARIIEDAAPRFVMLTRKQAASIEAFIAERPALSAVELIVVDELGELDPAGWRPHAATPDTLAFLQYTSGSTGQAKGIMVTHGNLLANEEMIRLMCGNTPDSHAVFWLPLFHDMGLMTLLQGVYVGYPTTLMAPMDFLGNPLRWLQAVSRYRATLTVAPNFAWQLCVEKIAPAQLAGLDLSSVTAAVNGSEPVSVRTLDAFVARFGACGFRAEAFRPSYGLAEATLLVTGSTGYGPRHVIEQTSLAASGRSTVFRRVGCGGPVAGGELAIVDRDSRARLADDAVGEIWVKGPHVAQGYWGDAEKSAQTFGNFTADGDGPFLATGDLGFLHGGELVVTGRCKDVIILRGDNYYPSDLEATATAAHRALVPDGAAAFTLAENASAGSAGESAGQAAEATQAAQADTQALALVAEVRRNTPPAEFPAIVAAIVERVASGHGLALERVVLIKERSIAKTSSGKVQRSAVREELHGGALKVLHEARPGASGTRDASRVAQDPHAVLHAMLAAAQGEAFARLVEGVVQNQFAELLKTPFYALDLSRPVSALGLDSLALVQVQHRLGAALRVELPVELLFGDLTLAALAAEIGTLAERAWRAPAAEETGTPTRAGAAAPAVGDWPATPGQAALWLAQQANRGSVDYNEGFVAEADAAFDAERFSRALGQLAARHDVLRMVLIERDGKPMAAEAPAPALVQARFADDEAALQAARETLVTPFDLGVAAWRASVTQGPTRTWVALALHHGCVDMWSFDLLLAELGRLYDALGRGEAEPPVATRGYRAFAAAQRDWLASPAAARALDAWRGRLAGMPERSAFPATVAPSRAGEAGAGQHRFRIDAATTGALSALAGRHGLSVYQLLFAAGALLLGRYAAQREVVLGMPAHAREQADANTIGYFANVLPIRVALDDGQPIGAWLRQVKAAIVDGLRDQALPLPVLADALGATGPLVQTVISLLAPGAGRPALSAGDAARDAAVDATEGERLAPFALGSAGGRLALGDSVLASCETGHVRAPFDLTFQLSEDGGELAGAIAYRAERHAAPMIARLAANFARLLAALSEAGDSARVGELPMLAEPELALLRRHLTGPAATPMRAGDDVAARFARLAATQADAPALAGGERAFSYGELDRATDALARMLRADGVAAGERVAVAVADRGMQALLALAVLKAGASYLPVDLANPAERLAWLLDDSGARRVLSTRRDAARVPATAAARVMVVDAHLDAAGAGEALPAVAPRADDIAYCIYTSGSTGQPKGVLVPHGGLANLVDWHVEAFGLDAGSRVAMLAGPGFDAAVWEIWPALCAGASLVEPPAALRHDAAALAQWLDAEAISHAFLPTPLAEAFLATGAAPRALRVLLTGGDQLKSRAVPGAAYRLVNAYGPTENSVVTTAGEVAADDSTEGAPALPDIGRPIRGQRLHVLDTALRAVPLGVAGQLYVGGAGLAAGYLGRLELSAERFVLAPRGEAAGTRLYATGDVVRLDETGRIHFIGRADDQVQIRGFRVEPAEVEAVIAAHPAVGQCKVLAFERAAAGKLLAAYVAPRAGAGAALDEAALRAFVEARLPSYMRPAAYVLLDTLPLDANGKISRRALPSLDAAPASPAEEALFADEVEQGVAACYRELLGGVTPRADEDFFALGGHSLLVAKLAEALRERFGVTVAIAELFTHATVASLAAHLREAAGRAAPVALARVEPGLPVPLSPAQQRIWLLQSYDPASTDYHVGGALRVHGELDLERLEQVLTALVAEHEALRTVFPLRDGLPVQEVRVAAPFAIERLSVELDGLASTARETRVAAAIEAFQSRRFDLADGPLLRAGWLPLAADQAYLLLSLHHLIADGRSVAILLDEIARRGAVGATLVAETAAAQTALQYRDYAAWSRSAEAQAAEAAALPFWREQLTGLAPDGLAALRLPQAARQAEAVEAGDIDTAPGDEVAAELPRELAAAVRAMAAREGVSESTVYLAAYGLLLARLGGEPEVLVGTAYAGRDVPGTATMIGMFVNVLPLRVTIGDGTPFARQLHDWREASVVAWRHARLGYGEMVELAGVERAGGAGELVRAMFDYEEREFGAIGFGAATLALERRADRSAKFDLTLRCRAEGEAMRIALNHRLSAFDRERATLLLDTYRLLLEQVVAAPELTPAQTRVVDVDAAEALLALGRGFGFGEAGVLSGEPIHHHLERIARLHPEALAVMGADAAQGIAYGAFNAQANRLARRLRALGAVPREAVALCLSPGPGFALAALAVLKLGAAYVPIDPRYPEARRARIVADCGARQLLVEAGTAPETLPAGVAALELDTLVAEAAGLDGEDLDVAVALDDLAYLVYTSGTTGTPKGVEIPHRGLANLCDWHARAYALHEAPRTTRASQTAGVGFDAAVWEIWPYLATGASVWFAPEAARQSSRELTAWFAAAGITHAFVATPLAHAVLADGWRGTPAFRYLLTGGERLTRRAPAGAGYRLFNHYGPSENSVVATATEVPAQTPHARQAAPAIGTAIDRVQALVLDRHGQLVPRGLAGELHVGGASLMRAYRGNEALTQARLIADPFSSEAGARLYRSGDLVRWNAAGELDYLGRTDDQLKIRGHRIEPSEILHAIKGEAGVYDAVVGTHQHAQAGLQLVAYVVFDAASTDIAGTPAARAAWLKQAVAAKLPAFMVPTHVVELDALPLTRNGKVDYAALPAPRACVETDEAGGVGEATRTPLTTDTERALAAIWSELLGERVDHAHANFFALGGHSLLAARAVAAIETRLGRAIALKDFFMTQDLASLAQRLDGDAARPAGIPLAPADAAIPLAPLQHRLWLAQRFHPEHVGHNVVGALRLSGTLDAAAFRAALIDTVARHAILRTRIVETDEGPRQIVPAAQEAATLVPADADLLQMNLSGNPASMLEGFVRDHLARMAKEPFDLAAGRPYRLALIQTAADSAVLAASFHHIVVDAWSAEVFLADLLEAYAAHREQRAARLAPLAVQYRDYSVWAQQALSREEPALLDFWRDYLRALPAQAPLPVARGAAEGITGQAPGAAQARAAGRHTRVWPAATLAALKALARREQASLYEVLISAYFAWLHRLGGQDDLVVGMPYHDRGRAELAPLVGFFVNVLPVRARVRAHRSGAALIREMRDTLRHVYRHHALPFDRIIGECSEASGELFQTTFDLLPTTLAHDGRAADGEGLRAELLDEAPQALVADLSVTFRETGEGLALSCVHAVDRFDEASVARWLDNFQLLLDGLAADASRPVGELDFLTPAEQAVVARLHNADVIDHAALLAEPAGPQGGALLHALVDRRARVSPSAPALVSSAGTLDYAALARETDRLAGLLAAAGVTPGSVVGVEAVHGVDAVLAIVATLKAGAICFPVDLALPAERLEAIIADSGCRHILARAGAALGSFDGRHLPLEHAAWRDQPAQAPALSLPADHGVFLTYTSGTTGTPKASVLTHRGVVNYLGTVLDRFGYTPRDRALLFAPLTFDASLEEIFTPLIAGAALVIGEEDVKRSVPALLDCCRAQAISVLTLPTAYWRVLGEQLAAEPAARPASVRLISVGGEKITAEAIRQWQRGGAAEAIALYNIYGPSECSIGCIVDRVDIERALEDGEIYLREPVANAQLHVLDAHGNRVPAGMPGELYVGGAGVSQGYRGRAALTAERFVPDPFSTAAGARLYRSGDQVRYDLDGRLHYLGRADFQLKVDGIRVEPEEIQAVLESHPAVAQAIVLAGERQHARNPLIGYVTLDRQGGAPAPRATGTDGAALVDYLRERLPRHMVPAQVVVMEAFPLTTNQKVDRRALLAVAANDAVVAAPALSGTESALLALWHELLGDTRFGIDDNFFSLGGSSLLAIRINSRVEAAFAVRLPVAALFDCPTVRALAALVERLREGRVAGGAREAGATAAGGALPAIERIEALATPLSGAQYRLWYLHQRDPLNTAYHLPDLLTLDGALDEAALRAALAATLAEHESLRTRFVVEGETPLQVIDAPAAPQLARHDLSTLAPEARRAALDALVQRELGTPFDLERGPLARFSLVRLAGEEHALLSMFHHIVIDGWSVALFQQSLARHYNQARVGRAPALTAADPATRALQYRDFADWHRRLLDGGERERQLDYWRARLDGTLPVLQLPTDHARPPQPSGAGAAFSFELDAALAARLEAVAQRHHVSMFMLLLAAYAALLARYARQDDLLIGVPALGRGRPEFEPVVGFFVNTLVMRLRAQPSTRFAELLDTVRATCLEAFDHQDVALEEIAAAVNGQRERDGSGLFQTMFSYQDGAALETARFDGLRAGNLEPEHRSAKFDLYLATWSLDGRLHGGFEYSTDLFEAATVERLAAHLRHLLAGVAADAGTALHALPLLDEDERRYQLETLNQARRPLEPGLTVRELFARQAARVPERIAASCGDRSMTYAELDRASDRVAHNLLALGARDEALVGLLLGRDLGYLVAMLGVLKAGLAFTPLNPADPLPKLERVAELGKLRYVLHDAAGAGCAQALNVAAERVALDTLLREPEAPGAFLPLTPASLAYVIYTSGSTGLPKGAMIEQLGMLNHLLAKIDDLGIGERDVVAEMAVTTFDVSIWQYLVALLVGGRTAVIPGDAAWDPQQLFAQLDAEGVTVFESVPSHMKILIDELESRPGAERLPGVRVYVSNAEALTPALCERWFACVPHIPVVNTYGATECSDDTSHLWIREPLGTALPYVPIQGTLPNLRTYLLDAQLEPVPLGVTGEVYIGGTGVGRGYLGDPLRTARAFLPDPFSAQPGSRLYKTGDLARYRPGGTLEFLGREDFQVKIRGQRVEIGEVEKAIGDHDNVRQAVVVAARDAKERLYLLGYVIPHRHPAPTVPELRAFVAERVAGYMVPASFVLMDSFPLNANGKVDRKRLPQPSDQDVFRRHEHVEPAAGTEAQLAELWRELLEVDQVGALDSFFELGGHSLLAAELTLKLRTRFGVALPLRALFEAPQLRAVAAALDALRDGQGAVVPEPIERLPAQPHYELAPCQVPEWYAYQMDPTSPVYNISVSDLFFTGKLNRDAFVKAWQTLLDRHEVLRVKFDYRDGAPIQIVDPSIGIDAGEVFLDRTQFSGAEAIDEANRLGARFGVAPFDFATGPLFRLHVASYGGDFHQLIFVVHHIIWDETSLINLMLEMSELYNAYAAGRPPEVPAIEVGYFDYVQWMHRQLRSGAFDEHKRYWLDMYRTLPPPLDLPTDRPRPNVMSYRGDALRSWLPRGVVRKIEAYLKQHDVTLFMLQLAIIDAYLARISGQHDFVIGCPIAGRADERLKPLFGLFATPMPIRCTIDEGMSFAGLLAQVRQRTLDAFEHYHYPSNQVIEQLQHEKDLSRPKLFSIMYGVQNNKSDLMSRIRFDGLALSLENVVDTENKSSRFDLNFVVDQFGSDIMFSCIYNADLFEGETVRQMLDNMTALMEQVLDDPHQPLARYTMVGANGNPPAVVHGEPVEYDARASMHSLFARQAARTPQATALVVDGERHDYATLNRQANRLTHYLMSLGVEPGDKVAVLLAPSLDMIVSLYAILKAGASFVPIGSQTPQKRIDAILRGSRARWALTAGATRRAFAQFAYDVVLVDEVMGALGGYSDADPAPVEPRSLAYVLHTSGSTGTPKGIEIEHRGVVSMIADLQRTYSLDARDRVLFHTPFTFDVFIQDVFWPLASGASVVVMGDDWLRSAHAYGELIEREGASFAQFVPSMLESLVQARERGEIGALPSLRHAVVGAAALYRGLAERFAAAFPGCRLHNHYGPTEVTVDASRFDCSEPYAGDTVPIGRPVGNASLHVLDAQLQPVPRGVIGEICVASPGLARRYLNDDAASARAFVEIEYQGQPLRVYRTGDLGHCDRAGLVHFHGRADRQLKIRGNRVELEEIASALRAHPSIAAAALQYREDLGRLVAFVEQPAETIGVAGEPGGAPRYAFTLEQRPELTAAALALREPAPLAEAVAEAVAEAAGAGGMGDDEGEPGMSAVVEASNELARRFPACQLVLTDAASQVLAWIEAVPLRADAMADSLSFSLDREAAVSLAAAQQDAGQVPDTLLVFDAPAGALPAAQAEALAAQWRRVAASLGLARLRLASDAEAATLAPSAPSLTREAVRSWLRQSLPDYMIPDQVHFIPAIPLTESGKVDARRLPVIEVGERQQRHAASTDRQRELAAIWTRLLGAAAVGVTDDFFELGGQSLKAIEMISEVSRRYGQKIELRQFYENPTIRALETLLDGRS</sequence>
<dbReference type="GO" id="GO:0043041">
    <property type="term" value="P:amino acid activation for nonribosomal peptide biosynthetic process"/>
    <property type="evidence" value="ECO:0007669"/>
    <property type="project" value="TreeGrafter"/>
</dbReference>
<dbReference type="InterPro" id="IPR010071">
    <property type="entry name" value="AA_adenyl_dom"/>
</dbReference>
<dbReference type="FunFam" id="1.10.1200.10:FF:000005">
    <property type="entry name" value="Nonribosomal peptide synthetase 1"/>
    <property type="match status" value="1"/>
</dbReference>
<dbReference type="InterPro" id="IPR025110">
    <property type="entry name" value="AMP-bd_C"/>
</dbReference>
<keyword evidence="3" id="KW-0596">Phosphopantetheine</keyword>
<dbReference type="NCBIfam" id="NF003417">
    <property type="entry name" value="PRK04813.1"/>
    <property type="match status" value="7"/>
</dbReference>
<dbReference type="SMART" id="SM00823">
    <property type="entry name" value="PKS_PP"/>
    <property type="match status" value="5"/>
</dbReference>
<dbReference type="KEGG" id="bgo:BM43_2875"/>
<dbReference type="FunFam" id="3.40.50.12780:FF:000013">
    <property type="entry name" value="Long-chain-fatty-acid--AMP ligase FadD32"/>
    <property type="match status" value="1"/>
</dbReference>
<proteinExistence type="inferred from homology"/>
<keyword evidence="4" id="KW-0597">Phosphoprotein</keyword>
<dbReference type="GO" id="GO:0031177">
    <property type="term" value="F:phosphopantetheine binding"/>
    <property type="evidence" value="ECO:0007669"/>
    <property type="project" value="InterPro"/>
</dbReference>
<dbReference type="RefSeq" id="WP_036051901.1">
    <property type="nucleotide sequence ID" value="NZ_CADEVY010000014.1"/>
</dbReference>
<dbReference type="SUPFAM" id="SSF56801">
    <property type="entry name" value="Acetyl-CoA synthetase-like"/>
    <property type="match status" value="6"/>
</dbReference>
<comment type="similarity">
    <text evidence="2">Belongs to the ATP-dependent AMP-binding enzyme family.</text>
</comment>
<dbReference type="InterPro" id="IPR000873">
    <property type="entry name" value="AMP-dep_synth/lig_dom"/>
</dbReference>
<dbReference type="InterPro" id="IPR029058">
    <property type="entry name" value="AB_hydrolase_fold"/>
</dbReference>
<evidence type="ECO:0000259" key="7">
    <source>
        <dbReference type="PROSITE" id="PS50075"/>
    </source>
</evidence>
<dbReference type="CDD" id="cd05930">
    <property type="entry name" value="A_NRPS"/>
    <property type="match status" value="3"/>
</dbReference>
<dbReference type="Gene3D" id="3.30.559.30">
    <property type="entry name" value="Nonribosomal peptide synthetase, condensation domain"/>
    <property type="match status" value="5"/>
</dbReference>
<dbReference type="PANTHER" id="PTHR45527">
    <property type="entry name" value="NONRIBOSOMAL PEPTIDE SYNTHETASE"/>
    <property type="match status" value="1"/>
</dbReference>
<dbReference type="InterPro" id="IPR045851">
    <property type="entry name" value="AMP-bd_C_sf"/>
</dbReference>
<evidence type="ECO:0000313" key="9">
    <source>
        <dbReference type="Proteomes" id="UP000029590"/>
    </source>
</evidence>
<dbReference type="Gene3D" id="3.40.50.1820">
    <property type="entry name" value="alpha/beta hydrolase"/>
    <property type="match status" value="1"/>
</dbReference>
<evidence type="ECO:0000256" key="6">
    <source>
        <dbReference type="ARBA" id="ARBA00023098"/>
    </source>
</evidence>
<dbReference type="InterPro" id="IPR006162">
    <property type="entry name" value="Ppantetheine_attach_site"/>
</dbReference>
<dbReference type="Gene3D" id="3.40.50.12780">
    <property type="entry name" value="N-terminal domain of ligase-like"/>
    <property type="match status" value="5"/>
</dbReference>
<evidence type="ECO:0000256" key="5">
    <source>
        <dbReference type="ARBA" id="ARBA00022832"/>
    </source>
</evidence>
<evidence type="ECO:0000256" key="1">
    <source>
        <dbReference type="ARBA" id="ARBA00001957"/>
    </source>
</evidence>
<dbReference type="CDD" id="cd19531">
    <property type="entry name" value="LCL_NRPS-like"/>
    <property type="match status" value="3"/>
</dbReference>
<keyword evidence="5" id="KW-0276">Fatty acid metabolism</keyword>
<feature type="domain" description="Carrier" evidence="7">
    <location>
        <begin position="2797"/>
        <end position="2872"/>
    </location>
</feature>
<dbReference type="GO" id="GO:0005829">
    <property type="term" value="C:cytosol"/>
    <property type="evidence" value="ECO:0007669"/>
    <property type="project" value="TreeGrafter"/>
</dbReference>
<dbReference type="InterPro" id="IPR020806">
    <property type="entry name" value="PKS_PP-bd"/>
</dbReference>
<accession>A0AAW3ETS3</accession>
<evidence type="ECO:0000256" key="3">
    <source>
        <dbReference type="ARBA" id="ARBA00022450"/>
    </source>
</evidence>
<dbReference type="EC" id="6.1.1.13" evidence="8"/>
<feature type="domain" description="Carrier" evidence="7">
    <location>
        <begin position="6226"/>
        <end position="6301"/>
    </location>
</feature>
<reference evidence="8 9" key="1">
    <citation type="submission" date="2014-04" db="EMBL/GenBank/DDBJ databases">
        <authorList>
            <person name="Bishop-Lilly K.A."/>
            <person name="Broomall S.M."/>
            <person name="Chain P.S."/>
            <person name="Chertkov O."/>
            <person name="Coyne S.R."/>
            <person name="Daligault H.E."/>
            <person name="Davenport K.W."/>
            <person name="Erkkila T."/>
            <person name="Frey K.G."/>
            <person name="Gibbons H.S."/>
            <person name="Gu W."/>
            <person name="Jaissle J."/>
            <person name="Johnson S.L."/>
            <person name="Koroleva G.I."/>
            <person name="Ladner J.T."/>
            <person name="Lo C.-C."/>
            <person name="Minogue T.D."/>
            <person name="Munk C."/>
            <person name="Palacios G.F."/>
            <person name="Redden C.L."/>
            <person name="Rosenzweig C.N."/>
            <person name="Scholz M.B."/>
            <person name="Teshima H."/>
            <person name="Xu Y."/>
        </authorList>
    </citation>
    <scope>NUCLEOTIDE SEQUENCE [LARGE SCALE GENOMIC DNA]</scope>
    <source>
        <strain evidence="9">gladioli</strain>
    </source>
</reference>
<dbReference type="NCBIfam" id="TIGR01733">
    <property type="entry name" value="AA-adenyl-dom"/>
    <property type="match status" value="5"/>
</dbReference>
<evidence type="ECO:0000256" key="4">
    <source>
        <dbReference type="ARBA" id="ARBA00022553"/>
    </source>
</evidence>
<gene>
    <name evidence="8" type="primary">dltA</name>
    <name evidence="8" type="ORF">DM48_6021</name>
</gene>
<comment type="cofactor">
    <cofactor evidence="1">
        <name>pantetheine 4'-phosphate</name>
        <dbReference type="ChEBI" id="CHEBI:47942"/>
    </cofactor>
</comment>
<dbReference type="GO" id="GO:0006631">
    <property type="term" value="P:fatty acid metabolic process"/>
    <property type="evidence" value="ECO:0007669"/>
    <property type="project" value="UniProtKB-KW"/>
</dbReference>
<dbReference type="PROSITE" id="PS00455">
    <property type="entry name" value="AMP_BINDING"/>
    <property type="match status" value="5"/>
</dbReference>
<comment type="caution">
    <text evidence="8">The sequence shown here is derived from an EMBL/GenBank/DDBJ whole genome shotgun (WGS) entry which is preliminary data.</text>
</comment>
<dbReference type="Proteomes" id="UP000029590">
    <property type="component" value="Unassembled WGS sequence"/>
</dbReference>
<feature type="domain" description="Carrier" evidence="7">
    <location>
        <begin position="1704"/>
        <end position="1780"/>
    </location>
</feature>